<dbReference type="EMBL" id="CAFBOF010000065">
    <property type="protein sequence ID" value="CAB4989021.1"/>
    <property type="molecule type" value="Genomic_DNA"/>
</dbReference>
<name>A0A6J6RD46_9ZZZZ</name>
<dbReference type="PANTHER" id="PTHR10173:SF52">
    <property type="entry name" value="METHIONINE-R-SULFOXIDE REDUCTASE B1"/>
    <property type="match status" value="1"/>
</dbReference>
<dbReference type="GO" id="GO:0033743">
    <property type="term" value="F:peptide-methionine (R)-S-oxide reductase activity"/>
    <property type="evidence" value="ECO:0007669"/>
    <property type="project" value="UniProtKB-EC"/>
</dbReference>
<keyword evidence="4" id="KW-0479">Metal-binding</keyword>
<evidence type="ECO:0000313" key="10">
    <source>
        <dbReference type="EMBL" id="CAB4989021.1"/>
    </source>
</evidence>
<evidence type="ECO:0000256" key="7">
    <source>
        <dbReference type="ARBA" id="ARBA00048488"/>
    </source>
</evidence>
<dbReference type="PROSITE" id="PS51790">
    <property type="entry name" value="MSRB"/>
    <property type="match status" value="1"/>
</dbReference>
<dbReference type="InterPro" id="IPR002579">
    <property type="entry name" value="Met_Sox_Rdtase_MsrB_dom"/>
</dbReference>
<dbReference type="PANTHER" id="PTHR10173">
    <property type="entry name" value="METHIONINE SULFOXIDE REDUCTASE"/>
    <property type="match status" value="1"/>
</dbReference>
<dbReference type="InterPro" id="IPR028427">
    <property type="entry name" value="Met_Sox_Rdtase_MsrB"/>
</dbReference>
<evidence type="ECO:0000256" key="2">
    <source>
        <dbReference type="ARBA" id="ARBA00007174"/>
    </source>
</evidence>
<accession>A0A6J6RD46</accession>
<dbReference type="AlphaFoldDB" id="A0A6J6RD46"/>
<protein>
    <recommendedName>
        <fullName evidence="3">peptide-methionine (R)-S-oxide reductase</fullName>
        <ecNumber evidence="3">1.8.4.12</ecNumber>
    </recommendedName>
</protein>
<evidence type="ECO:0000256" key="3">
    <source>
        <dbReference type="ARBA" id="ARBA00012499"/>
    </source>
</evidence>
<organism evidence="9">
    <name type="scientific">freshwater metagenome</name>
    <dbReference type="NCBI Taxonomy" id="449393"/>
    <lineage>
        <taxon>unclassified sequences</taxon>
        <taxon>metagenomes</taxon>
        <taxon>ecological metagenomes</taxon>
    </lineage>
</organism>
<dbReference type="EMBL" id="CAEZYK010000030">
    <property type="protein sequence ID" value="CAB4721951.1"/>
    <property type="molecule type" value="Genomic_DNA"/>
</dbReference>
<dbReference type="Gene3D" id="2.170.150.20">
    <property type="entry name" value="Peptide methionine sulfoxide reductase"/>
    <property type="match status" value="1"/>
</dbReference>
<dbReference type="EC" id="1.8.4.12" evidence="3"/>
<feature type="domain" description="MsrB" evidence="8">
    <location>
        <begin position="9"/>
        <end position="131"/>
    </location>
</feature>
<sequence length="132" mass="14482">MDNSVEATEQEWRDRLEPEQFEVLRCSATEPAFSGVYWDCHDDGMYRCSGCGAALFDSNTKFDSGTGWPSFSEPAVAEAVETHEDRSHGMVRVEATCKSCGGHLGHVFNDGPGPTGQRWCINSASLSLDSNR</sequence>
<evidence type="ECO:0000313" key="9">
    <source>
        <dbReference type="EMBL" id="CAB4721951.1"/>
    </source>
</evidence>
<evidence type="ECO:0000256" key="6">
    <source>
        <dbReference type="ARBA" id="ARBA00023002"/>
    </source>
</evidence>
<gene>
    <name evidence="9" type="ORF">UFOPK2683_00689</name>
    <name evidence="10" type="ORF">UFOPK3897_01623</name>
</gene>
<dbReference type="GO" id="GO:0006979">
    <property type="term" value="P:response to oxidative stress"/>
    <property type="evidence" value="ECO:0007669"/>
    <property type="project" value="InterPro"/>
</dbReference>
<proteinExistence type="inferred from homology"/>
<dbReference type="SUPFAM" id="SSF51316">
    <property type="entry name" value="Mss4-like"/>
    <property type="match status" value="1"/>
</dbReference>
<comment type="catalytic activity">
    <reaction evidence="7">
        <text>L-methionyl-[protein] + [thioredoxin]-disulfide + H2O = L-methionyl-(R)-S-oxide-[protein] + [thioredoxin]-dithiol</text>
        <dbReference type="Rhea" id="RHEA:24164"/>
        <dbReference type="Rhea" id="RHEA-COMP:10698"/>
        <dbReference type="Rhea" id="RHEA-COMP:10700"/>
        <dbReference type="Rhea" id="RHEA-COMP:12313"/>
        <dbReference type="Rhea" id="RHEA-COMP:12314"/>
        <dbReference type="ChEBI" id="CHEBI:15377"/>
        <dbReference type="ChEBI" id="CHEBI:16044"/>
        <dbReference type="ChEBI" id="CHEBI:29950"/>
        <dbReference type="ChEBI" id="CHEBI:45764"/>
        <dbReference type="ChEBI" id="CHEBI:50058"/>
        <dbReference type="EC" id="1.8.4.12"/>
    </reaction>
</comment>
<evidence type="ECO:0000256" key="4">
    <source>
        <dbReference type="ARBA" id="ARBA00022723"/>
    </source>
</evidence>
<evidence type="ECO:0000259" key="8">
    <source>
        <dbReference type="PROSITE" id="PS51790"/>
    </source>
</evidence>
<dbReference type="Pfam" id="PF01641">
    <property type="entry name" value="SelR"/>
    <property type="match status" value="1"/>
</dbReference>
<dbReference type="GO" id="GO:0005737">
    <property type="term" value="C:cytoplasm"/>
    <property type="evidence" value="ECO:0007669"/>
    <property type="project" value="TreeGrafter"/>
</dbReference>
<evidence type="ECO:0000256" key="5">
    <source>
        <dbReference type="ARBA" id="ARBA00022833"/>
    </source>
</evidence>
<dbReference type="GO" id="GO:0046872">
    <property type="term" value="F:metal ion binding"/>
    <property type="evidence" value="ECO:0007669"/>
    <property type="project" value="UniProtKB-KW"/>
</dbReference>
<evidence type="ECO:0000256" key="1">
    <source>
        <dbReference type="ARBA" id="ARBA00001947"/>
    </source>
</evidence>
<comment type="similarity">
    <text evidence="2">Belongs to the MsrB Met sulfoxide reductase family.</text>
</comment>
<dbReference type="FunFam" id="2.170.150.20:FF:000001">
    <property type="entry name" value="Peptide methionine sulfoxide reductase MsrB"/>
    <property type="match status" value="1"/>
</dbReference>
<reference evidence="9" key="1">
    <citation type="submission" date="2020-05" db="EMBL/GenBank/DDBJ databases">
        <authorList>
            <person name="Chiriac C."/>
            <person name="Salcher M."/>
            <person name="Ghai R."/>
            <person name="Kavagutti S V."/>
        </authorList>
    </citation>
    <scope>NUCLEOTIDE SEQUENCE</scope>
</reference>
<comment type="cofactor">
    <cofactor evidence="1">
        <name>Zn(2+)</name>
        <dbReference type="ChEBI" id="CHEBI:29105"/>
    </cofactor>
</comment>
<keyword evidence="6" id="KW-0560">Oxidoreductase</keyword>
<dbReference type="GO" id="GO:0030091">
    <property type="term" value="P:protein repair"/>
    <property type="evidence" value="ECO:0007669"/>
    <property type="project" value="InterPro"/>
</dbReference>
<keyword evidence="5" id="KW-0862">Zinc</keyword>
<dbReference type="NCBIfam" id="TIGR00357">
    <property type="entry name" value="peptide-methionine (R)-S-oxide reductase MsrB"/>
    <property type="match status" value="1"/>
</dbReference>
<dbReference type="InterPro" id="IPR011057">
    <property type="entry name" value="Mss4-like_sf"/>
</dbReference>